<feature type="domain" description="Peptidase M56" evidence="3">
    <location>
        <begin position="12"/>
        <end position="337"/>
    </location>
</feature>
<dbReference type="Pfam" id="PF16107">
    <property type="entry name" value="DUF4825"/>
    <property type="match status" value="1"/>
</dbReference>
<evidence type="ECO:0000259" key="4">
    <source>
        <dbReference type="Pfam" id="PF16107"/>
    </source>
</evidence>
<protein>
    <submittedName>
        <fullName evidence="5">Beta-lactamase regulating signal transducer with metallopeptidase domain</fullName>
    </submittedName>
</protein>
<dbReference type="Proteomes" id="UP001519272">
    <property type="component" value="Unassembled WGS sequence"/>
</dbReference>
<keyword evidence="2" id="KW-1133">Transmembrane helix</keyword>
<evidence type="ECO:0000259" key="3">
    <source>
        <dbReference type="Pfam" id="PF05569"/>
    </source>
</evidence>
<evidence type="ECO:0000256" key="1">
    <source>
        <dbReference type="SAM" id="MobiDB-lite"/>
    </source>
</evidence>
<dbReference type="EMBL" id="JAGGKG010000010">
    <property type="protein sequence ID" value="MBP1905729.1"/>
    <property type="molecule type" value="Genomic_DNA"/>
</dbReference>
<keyword evidence="2" id="KW-0812">Transmembrane</keyword>
<dbReference type="InterPro" id="IPR052173">
    <property type="entry name" value="Beta-lactam_resp_regulator"/>
</dbReference>
<organism evidence="5 6">
    <name type="scientific">Paenibacillus turicensis</name>
    <dbReference type="NCBI Taxonomy" id="160487"/>
    <lineage>
        <taxon>Bacteria</taxon>
        <taxon>Bacillati</taxon>
        <taxon>Bacillota</taxon>
        <taxon>Bacilli</taxon>
        <taxon>Bacillales</taxon>
        <taxon>Paenibacillaceae</taxon>
        <taxon>Paenibacillus</taxon>
    </lineage>
</organism>
<keyword evidence="2" id="KW-0472">Membrane</keyword>
<dbReference type="Pfam" id="PF05569">
    <property type="entry name" value="Peptidase_M56"/>
    <property type="match status" value="1"/>
</dbReference>
<dbReference type="InterPro" id="IPR032250">
    <property type="entry name" value="DUF4825"/>
</dbReference>
<comment type="caution">
    <text evidence="5">The sequence shown here is derived from an EMBL/GenBank/DDBJ whole genome shotgun (WGS) entry which is preliminary data.</text>
</comment>
<proteinExistence type="predicted"/>
<gene>
    <name evidence="5" type="ORF">J2Z32_002377</name>
</gene>
<sequence>MNNFSDLFIVCLSLSLAATVIAGLIYVVQKVANKRLTQTWKYYIWLIVLLRLVIPVAPEGSIIGTLFSPLQEQNLASDSLVPVLNETRQLQEDKHTSALEITTPTPATSGSASSVGSVTSASPTSSVTSPASSTTGVSSLSSTLWMTLSIMWLVGAGLLFSWKIVGYLRFKRKLNTQQVAVKNEFILSALAIAKQKKGIYLDVPVFQNPLITSPMLVGLQKPCIVLPQREFTEQQLDYIFLHELTHLKRGDLWLKWMAQLTLCLHWFNPIIYKLVKQFNQACELSCDEAVIKGMNVQQKQGYGETLIALAASKQASGAFVGTMSTEKNNLKDRLTSIMQSENSRKPRLISMLAISLVLIVSTIFVGSATPSIKASQVDYDFSRLKINDISLGQNEQDIHTELYTPVSSNASLKYQHQFEELSYQTDSEGRIVAFMNTVYSKGAYIPYVKVEQEERFSPFILKSLTDLESLLGKQKSTWYDREQKLKSVTYQDTMNQIQLRAIYSDQSKELVWLQVEYTTEHPTKLYSDYNLELLSQAKTPYIGDASKVTKIAGSLNTPYPTYIQNFIALQTTKEPYGVTVFYEPRSNAELSTLPSFSDDRFEQQLRKNALVLLSMIDNAGEVTFAFRATPSPEGVLKTEDYSKKITFERQTLEAEFGALKELGNDLDKLDKLLLNWK</sequence>
<name>A0ABS4FTG5_9BACL</name>
<dbReference type="InterPro" id="IPR008756">
    <property type="entry name" value="Peptidase_M56"/>
</dbReference>
<dbReference type="PANTHER" id="PTHR34978:SF3">
    <property type="entry name" value="SLR0241 PROTEIN"/>
    <property type="match status" value="1"/>
</dbReference>
<dbReference type="CDD" id="cd07341">
    <property type="entry name" value="M56_BlaR1_MecR1_like"/>
    <property type="match status" value="1"/>
</dbReference>
<evidence type="ECO:0000256" key="2">
    <source>
        <dbReference type="SAM" id="Phobius"/>
    </source>
</evidence>
<reference evidence="5 6" key="1">
    <citation type="submission" date="2021-03" db="EMBL/GenBank/DDBJ databases">
        <title>Genomic Encyclopedia of Type Strains, Phase IV (KMG-IV): sequencing the most valuable type-strain genomes for metagenomic binning, comparative biology and taxonomic classification.</title>
        <authorList>
            <person name="Goeker M."/>
        </authorList>
    </citation>
    <scope>NUCLEOTIDE SEQUENCE [LARGE SCALE GENOMIC DNA]</scope>
    <source>
        <strain evidence="5 6">DSM 14349</strain>
    </source>
</reference>
<feature type="transmembrane region" description="Helical" evidence="2">
    <location>
        <begin position="6"/>
        <end position="28"/>
    </location>
</feature>
<feature type="transmembrane region" description="Helical" evidence="2">
    <location>
        <begin position="40"/>
        <end position="58"/>
    </location>
</feature>
<feature type="compositionally biased region" description="Low complexity" evidence="1">
    <location>
        <begin position="102"/>
        <end position="137"/>
    </location>
</feature>
<evidence type="ECO:0000313" key="5">
    <source>
        <dbReference type="EMBL" id="MBP1905729.1"/>
    </source>
</evidence>
<accession>A0ABS4FTG5</accession>
<feature type="domain" description="DUF4825" evidence="4">
    <location>
        <begin position="534"/>
        <end position="629"/>
    </location>
</feature>
<feature type="transmembrane region" description="Helical" evidence="2">
    <location>
        <begin position="348"/>
        <end position="368"/>
    </location>
</feature>
<keyword evidence="6" id="KW-1185">Reference proteome</keyword>
<dbReference type="PANTHER" id="PTHR34978">
    <property type="entry name" value="POSSIBLE SENSOR-TRANSDUCER PROTEIN BLAR"/>
    <property type="match status" value="1"/>
</dbReference>
<feature type="transmembrane region" description="Helical" evidence="2">
    <location>
        <begin position="144"/>
        <end position="165"/>
    </location>
</feature>
<feature type="region of interest" description="Disordered" evidence="1">
    <location>
        <begin position="95"/>
        <end position="137"/>
    </location>
</feature>
<evidence type="ECO:0000313" key="6">
    <source>
        <dbReference type="Proteomes" id="UP001519272"/>
    </source>
</evidence>
<dbReference type="RefSeq" id="WP_210089351.1">
    <property type="nucleotide sequence ID" value="NZ_JAGGKG010000010.1"/>
</dbReference>